<dbReference type="AlphaFoldDB" id="A0AAE8SNZ4"/>
<reference evidence="1" key="1">
    <citation type="submission" date="2018-03" db="EMBL/GenBank/DDBJ databases">
        <authorList>
            <person name="Guldener U."/>
        </authorList>
    </citation>
    <scope>NUCLEOTIDE SEQUENCE</scope>
</reference>
<evidence type="ECO:0000313" key="2">
    <source>
        <dbReference type="Proteomes" id="UP001187734"/>
    </source>
</evidence>
<proteinExistence type="predicted"/>
<dbReference type="EMBL" id="ONZP01000610">
    <property type="protein sequence ID" value="SPJ88072.1"/>
    <property type="molecule type" value="Genomic_DNA"/>
</dbReference>
<evidence type="ECO:0000313" key="1">
    <source>
        <dbReference type="EMBL" id="SPJ88072.1"/>
    </source>
</evidence>
<gene>
    <name evidence="1" type="ORF">FTOL_12541</name>
</gene>
<keyword evidence="2" id="KW-1185">Reference proteome</keyword>
<dbReference type="Proteomes" id="UP001187734">
    <property type="component" value="Unassembled WGS sequence"/>
</dbReference>
<sequence length="17" mass="1926">MVRGRNYNASSAKNQDD</sequence>
<accession>A0AAE8SNZ4</accession>
<name>A0AAE8SNZ4_9HYPO</name>
<protein>
    <submittedName>
        <fullName evidence="1">Uncharacterized protein</fullName>
    </submittedName>
</protein>
<organism evidence="1 2">
    <name type="scientific">Fusarium torulosum</name>
    <dbReference type="NCBI Taxonomy" id="33205"/>
    <lineage>
        <taxon>Eukaryota</taxon>
        <taxon>Fungi</taxon>
        <taxon>Dikarya</taxon>
        <taxon>Ascomycota</taxon>
        <taxon>Pezizomycotina</taxon>
        <taxon>Sordariomycetes</taxon>
        <taxon>Hypocreomycetidae</taxon>
        <taxon>Hypocreales</taxon>
        <taxon>Nectriaceae</taxon>
        <taxon>Fusarium</taxon>
    </lineage>
</organism>
<comment type="caution">
    <text evidence="1">The sequence shown here is derived from an EMBL/GenBank/DDBJ whole genome shotgun (WGS) entry which is preliminary data.</text>
</comment>